<gene>
    <name evidence="12" type="primary">dapA</name>
    <name evidence="14" type="ORF">J4N46_09185</name>
</gene>
<name>A0ABS3PZ18_9FLAO</name>
<dbReference type="CDD" id="cd00950">
    <property type="entry name" value="DHDPS"/>
    <property type="match status" value="1"/>
</dbReference>
<dbReference type="PANTHER" id="PTHR12128">
    <property type="entry name" value="DIHYDRODIPICOLINATE SYNTHASE"/>
    <property type="match status" value="1"/>
</dbReference>
<dbReference type="InterPro" id="IPR013785">
    <property type="entry name" value="Aldolase_TIM"/>
</dbReference>
<evidence type="ECO:0000256" key="4">
    <source>
        <dbReference type="ARBA" id="ARBA00012086"/>
    </source>
</evidence>
<dbReference type="PANTHER" id="PTHR12128:SF66">
    <property type="entry name" value="4-HYDROXY-2-OXOGLUTARATE ALDOLASE, MITOCHONDRIAL"/>
    <property type="match status" value="1"/>
</dbReference>
<evidence type="ECO:0000256" key="2">
    <source>
        <dbReference type="ARBA" id="ARBA00005120"/>
    </source>
</evidence>
<dbReference type="GO" id="GO:0008840">
    <property type="term" value="F:4-hydroxy-tetrahydrodipicolinate synthase activity"/>
    <property type="evidence" value="ECO:0007669"/>
    <property type="project" value="UniProtKB-EC"/>
</dbReference>
<dbReference type="PIRSF" id="PIRSF001365">
    <property type="entry name" value="DHDPS"/>
    <property type="match status" value="1"/>
</dbReference>
<feature type="active site" description="Schiff-base intermediate with substrate" evidence="12">
    <location>
        <position position="163"/>
    </location>
</feature>
<keyword evidence="15" id="KW-1185">Reference proteome</keyword>
<feature type="site" description="Part of a proton relay during catalysis" evidence="12">
    <location>
        <position position="108"/>
    </location>
</feature>
<comment type="caution">
    <text evidence="14">The sequence shown here is derived from an EMBL/GenBank/DDBJ whole genome shotgun (WGS) entry which is preliminary data.</text>
</comment>
<dbReference type="EC" id="4.3.3.7" evidence="4 12"/>
<feature type="site" description="Part of a proton relay during catalysis" evidence="12">
    <location>
        <position position="45"/>
    </location>
</feature>
<dbReference type="EMBL" id="JAGDYP010000007">
    <property type="protein sequence ID" value="MBO1884576.1"/>
    <property type="molecule type" value="Genomic_DNA"/>
</dbReference>
<reference evidence="14 15" key="1">
    <citation type="submission" date="2021-03" db="EMBL/GenBank/DDBJ databases">
        <title>Isolation and description of Capnocytophaga bilenii sp. nov., a novel Capnocytophaga species, isolated from a gingivitis subject.</title>
        <authorList>
            <person name="Antezack A."/>
            <person name="Monnet-Corti V."/>
            <person name="La Scola B."/>
        </authorList>
    </citation>
    <scope>NUCLEOTIDE SEQUENCE [LARGE SCALE GENOMIC DNA]</scope>
    <source>
        <strain evidence="14 15">Marseille-Q4570</strain>
    </source>
</reference>
<dbReference type="RefSeq" id="WP_208059043.1">
    <property type="nucleotide sequence ID" value="NZ_CAUQMC010000012.1"/>
</dbReference>
<dbReference type="Pfam" id="PF00701">
    <property type="entry name" value="DHDPS"/>
    <property type="match status" value="1"/>
</dbReference>
<dbReference type="InterPro" id="IPR005263">
    <property type="entry name" value="DapA"/>
</dbReference>
<evidence type="ECO:0000313" key="14">
    <source>
        <dbReference type="EMBL" id="MBO1884576.1"/>
    </source>
</evidence>
<dbReference type="Gene3D" id="3.20.20.70">
    <property type="entry name" value="Aldolase class I"/>
    <property type="match status" value="1"/>
</dbReference>
<dbReference type="SMART" id="SM01130">
    <property type="entry name" value="DHDPS"/>
    <property type="match status" value="1"/>
</dbReference>
<keyword evidence="8 12" id="KW-0457">Lysine biosynthesis</keyword>
<keyword evidence="10 12" id="KW-0704">Schiff base</keyword>
<evidence type="ECO:0000256" key="11">
    <source>
        <dbReference type="ARBA" id="ARBA00047836"/>
    </source>
</evidence>
<evidence type="ECO:0000256" key="10">
    <source>
        <dbReference type="ARBA" id="ARBA00023270"/>
    </source>
</evidence>
<keyword evidence="5 12" id="KW-0963">Cytoplasm</keyword>
<dbReference type="HAMAP" id="MF_00418">
    <property type="entry name" value="DapA"/>
    <property type="match status" value="1"/>
</dbReference>
<dbReference type="PRINTS" id="PR00146">
    <property type="entry name" value="DHPICSNTHASE"/>
</dbReference>
<feature type="binding site" evidence="12">
    <location>
        <position position="205"/>
    </location>
    <ligand>
        <name>pyruvate</name>
        <dbReference type="ChEBI" id="CHEBI:15361"/>
    </ligand>
</feature>
<sequence>MELKGTGVALITPFTADNQVDIPALERIVEYVIAGGVEFIVALGTTSEAPTLTKEEKQLVCNTIVRVNNKRVPLVIGIGGNNTQNVIDEIKHTQLDDFVAILSVTPYYNKPSQAGMYAHFAAIAQASPLPIILYNVPGRTGVSMTAETIVSLATNFSNITAVKEASGNLVFDMQLLKQLPAGFTFLSGDDGTTLPSVYMGGKGAISVIGIAYPAEFSQMVRLGLEGKVAEANQLHYGLLPKIGLAFKEGNPIGIKAILAAKGLCEPYVRLPLVEASAELKKEVAANVQF</sequence>
<accession>A0ABS3PZ18</accession>
<dbReference type="SUPFAM" id="SSF51569">
    <property type="entry name" value="Aldolase"/>
    <property type="match status" value="1"/>
</dbReference>
<dbReference type="InterPro" id="IPR002220">
    <property type="entry name" value="DapA-like"/>
</dbReference>
<evidence type="ECO:0000256" key="5">
    <source>
        <dbReference type="ARBA" id="ARBA00022490"/>
    </source>
</evidence>
<comment type="function">
    <text evidence="1 12">Catalyzes the condensation of (S)-aspartate-beta-semialdehyde [(S)-ASA] and pyruvate to 4-hydroxy-tetrahydrodipicolinate (HTPA).</text>
</comment>
<evidence type="ECO:0000256" key="8">
    <source>
        <dbReference type="ARBA" id="ARBA00023154"/>
    </source>
</evidence>
<evidence type="ECO:0000313" key="15">
    <source>
        <dbReference type="Proteomes" id="UP000681610"/>
    </source>
</evidence>
<dbReference type="NCBIfam" id="TIGR00674">
    <property type="entry name" value="dapA"/>
    <property type="match status" value="1"/>
</dbReference>
<evidence type="ECO:0000256" key="3">
    <source>
        <dbReference type="ARBA" id="ARBA00007592"/>
    </source>
</evidence>
<comment type="subunit">
    <text evidence="12">Homotetramer; dimer of dimers.</text>
</comment>
<keyword evidence="6 12" id="KW-0028">Amino-acid biosynthesis</keyword>
<comment type="catalytic activity">
    <reaction evidence="11 12">
        <text>L-aspartate 4-semialdehyde + pyruvate = (2S,4S)-4-hydroxy-2,3,4,5-tetrahydrodipicolinate + H2O + H(+)</text>
        <dbReference type="Rhea" id="RHEA:34171"/>
        <dbReference type="ChEBI" id="CHEBI:15361"/>
        <dbReference type="ChEBI" id="CHEBI:15377"/>
        <dbReference type="ChEBI" id="CHEBI:15378"/>
        <dbReference type="ChEBI" id="CHEBI:67139"/>
        <dbReference type="ChEBI" id="CHEBI:537519"/>
        <dbReference type="EC" id="4.3.3.7"/>
    </reaction>
</comment>
<keyword evidence="7 12" id="KW-0220">Diaminopimelate biosynthesis</keyword>
<evidence type="ECO:0000256" key="7">
    <source>
        <dbReference type="ARBA" id="ARBA00022915"/>
    </source>
</evidence>
<feature type="binding site" evidence="12">
    <location>
        <position position="46"/>
    </location>
    <ligand>
        <name>pyruvate</name>
        <dbReference type="ChEBI" id="CHEBI:15361"/>
    </ligand>
</feature>
<proteinExistence type="inferred from homology"/>
<keyword evidence="9 12" id="KW-0456">Lyase</keyword>
<evidence type="ECO:0000256" key="6">
    <source>
        <dbReference type="ARBA" id="ARBA00022605"/>
    </source>
</evidence>
<organism evidence="14 15">
    <name type="scientific">Capnocytophaga bilenii</name>
    <dbReference type="NCBI Taxonomy" id="2819369"/>
    <lineage>
        <taxon>Bacteria</taxon>
        <taxon>Pseudomonadati</taxon>
        <taxon>Bacteroidota</taxon>
        <taxon>Flavobacteriia</taxon>
        <taxon>Flavobacteriales</taxon>
        <taxon>Flavobacteriaceae</taxon>
        <taxon>Capnocytophaga</taxon>
    </lineage>
</organism>
<evidence type="ECO:0000256" key="13">
    <source>
        <dbReference type="PIRNR" id="PIRNR001365"/>
    </source>
</evidence>
<dbReference type="Proteomes" id="UP000681610">
    <property type="component" value="Unassembled WGS sequence"/>
</dbReference>
<comment type="similarity">
    <text evidence="3 12 13">Belongs to the DapA family.</text>
</comment>
<comment type="subcellular location">
    <subcellularLocation>
        <location evidence="12">Cytoplasm</location>
    </subcellularLocation>
</comment>
<evidence type="ECO:0000256" key="1">
    <source>
        <dbReference type="ARBA" id="ARBA00003294"/>
    </source>
</evidence>
<dbReference type="PROSITE" id="PS00666">
    <property type="entry name" value="DHDPS_2"/>
    <property type="match status" value="1"/>
</dbReference>
<feature type="active site" description="Proton donor/acceptor" evidence="12">
    <location>
        <position position="134"/>
    </location>
</feature>
<comment type="caution">
    <text evidence="12">Was originally thought to be a dihydrodipicolinate synthase (DHDPS), catalyzing the condensation of (S)-aspartate-beta-semialdehyde [(S)-ASA] and pyruvate to dihydrodipicolinate (DHDP). However, it was shown in E.coli that the product of the enzymatic reaction is not dihydrodipicolinate but in fact (4S)-4-hydroxy-2,3,4,5-tetrahydro-(2S)-dipicolinic acid (HTPA), and that the consecutive dehydration reaction leading to DHDP is not spontaneous but catalyzed by DapB.</text>
</comment>
<comment type="pathway">
    <text evidence="2 12">Amino-acid biosynthesis; L-lysine biosynthesis via DAP pathway; (S)-tetrahydrodipicolinate from L-aspartate: step 3/4.</text>
</comment>
<dbReference type="InterPro" id="IPR020625">
    <property type="entry name" value="Schiff_base-form_aldolases_AS"/>
</dbReference>
<evidence type="ECO:0000256" key="9">
    <source>
        <dbReference type="ARBA" id="ARBA00023239"/>
    </source>
</evidence>
<evidence type="ECO:0000256" key="12">
    <source>
        <dbReference type="HAMAP-Rule" id="MF_00418"/>
    </source>
</evidence>
<protein>
    <recommendedName>
        <fullName evidence="4 12">4-hydroxy-tetrahydrodipicolinate synthase</fullName>
        <shortName evidence="12">HTPA synthase</shortName>
        <ecNumber evidence="4 12">4.3.3.7</ecNumber>
    </recommendedName>
</protein>